<sequence length="201" mass="23453">MPDYPPPDVKPKILLVINGKRKSGKDFVTEQLLQRLDKEKVAVFRIAVPIKHYWAVKNDLDFERLLDTSAYKEQHRFEMVKWSIEVRAENYGYFPVEAIRMADACGKPIWICTDCRHTRDYEWFQEFYSGCLKRVKIRADESVRTARGFKFTPGVDDGPSECDLDHVTNWDLVVTNNGCDEDNVEESLTKITNWIKDALKD</sequence>
<keyword evidence="14" id="KW-0443">Lipid metabolism</keyword>
<gene>
    <name evidence="18" type="ORF">ODALV1_LOCUS6993</name>
</gene>
<dbReference type="InterPro" id="IPR027417">
    <property type="entry name" value="P-loop_NTPase"/>
</dbReference>
<dbReference type="EC" id="2.7.4.2" evidence="3"/>
<evidence type="ECO:0000256" key="1">
    <source>
        <dbReference type="ARBA" id="ARBA00004514"/>
    </source>
</evidence>
<evidence type="ECO:0000256" key="7">
    <source>
        <dbReference type="ARBA" id="ARBA00022679"/>
    </source>
</evidence>
<name>A0ABP1Q676_9HEXA</name>
<dbReference type="EMBL" id="CAXLJM020000022">
    <property type="protein sequence ID" value="CAL8088242.1"/>
    <property type="molecule type" value="Genomic_DNA"/>
</dbReference>
<keyword evidence="15" id="KW-1207">Sterol metabolism</keyword>
<comment type="subcellular location">
    <subcellularLocation>
        <location evidence="1">Cytoplasm</location>
        <location evidence="1">Cytosol</location>
    </subcellularLocation>
</comment>
<evidence type="ECO:0000256" key="4">
    <source>
        <dbReference type="ARBA" id="ARBA00022490"/>
    </source>
</evidence>
<keyword evidence="5" id="KW-0444">Lipid biosynthesis</keyword>
<dbReference type="Proteomes" id="UP001642540">
    <property type="component" value="Unassembled WGS sequence"/>
</dbReference>
<evidence type="ECO:0000256" key="10">
    <source>
        <dbReference type="ARBA" id="ARBA00022778"/>
    </source>
</evidence>
<comment type="pathway">
    <text evidence="2">Isoprenoid biosynthesis; isopentenyl diphosphate biosynthesis via mevalonate pathway; isopentenyl diphosphate from (R)-mevalonate: step 2/3.</text>
</comment>
<protein>
    <recommendedName>
        <fullName evidence="17">Phosphomevalonate kinase</fullName>
        <ecNumber evidence="3">2.7.4.2</ecNumber>
    </recommendedName>
</protein>
<keyword evidence="8" id="KW-0547">Nucleotide-binding</keyword>
<keyword evidence="19" id="KW-1185">Reference proteome</keyword>
<keyword evidence="12" id="KW-0752">Steroid biosynthesis</keyword>
<dbReference type="PANTHER" id="PTHR13101">
    <property type="entry name" value="PHOSPHOMEVALONATE KINASE"/>
    <property type="match status" value="1"/>
</dbReference>
<evidence type="ECO:0000256" key="11">
    <source>
        <dbReference type="ARBA" id="ARBA00022840"/>
    </source>
</evidence>
<evidence type="ECO:0000256" key="6">
    <source>
        <dbReference type="ARBA" id="ARBA00022548"/>
    </source>
</evidence>
<evidence type="ECO:0000256" key="13">
    <source>
        <dbReference type="ARBA" id="ARBA00023011"/>
    </source>
</evidence>
<evidence type="ECO:0000256" key="16">
    <source>
        <dbReference type="ARBA" id="ARBA00023221"/>
    </source>
</evidence>
<keyword evidence="11" id="KW-0067">ATP-binding</keyword>
<reference evidence="18 19" key="1">
    <citation type="submission" date="2024-08" db="EMBL/GenBank/DDBJ databases">
        <authorList>
            <person name="Cucini C."/>
            <person name="Frati F."/>
        </authorList>
    </citation>
    <scope>NUCLEOTIDE SEQUENCE [LARGE SCALE GENOMIC DNA]</scope>
</reference>
<keyword evidence="4" id="KW-0963">Cytoplasm</keyword>
<keyword evidence="7" id="KW-0808">Transferase</keyword>
<keyword evidence="6" id="KW-0153">Cholesterol metabolism</keyword>
<dbReference type="Gene3D" id="3.40.50.300">
    <property type="entry name" value="P-loop containing nucleotide triphosphate hydrolases"/>
    <property type="match status" value="1"/>
</dbReference>
<evidence type="ECO:0000256" key="14">
    <source>
        <dbReference type="ARBA" id="ARBA00023098"/>
    </source>
</evidence>
<evidence type="ECO:0000256" key="8">
    <source>
        <dbReference type="ARBA" id="ARBA00022741"/>
    </source>
</evidence>
<keyword evidence="13" id="KW-0756">Sterol biosynthesis</keyword>
<comment type="caution">
    <text evidence="18">The sequence shown here is derived from an EMBL/GenBank/DDBJ whole genome shotgun (WGS) entry which is preliminary data.</text>
</comment>
<evidence type="ECO:0000313" key="19">
    <source>
        <dbReference type="Proteomes" id="UP001642540"/>
    </source>
</evidence>
<evidence type="ECO:0000313" key="18">
    <source>
        <dbReference type="EMBL" id="CAL8088242.1"/>
    </source>
</evidence>
<keyword evidence="9" id="KW-0418">Kinase</keyword>
<evidence type="ECO:0000256" key="15">
    <source>
        <dbReference type="ARBA" id="ARBA00023166"/>
    </source>
</evidence>
<evidence type="ECO:0000256" key="12">
    <source>
        <dbReference type="ARBA" id="ARBA00022955"/>
    </source>
</evidence>
<dbReference type="InterPro" id="IPR005919">
    <property type="entry name" value="Pmev_kin_anim"/>
</dbReference>
<keyword evidence="10" id="KW-0152">Cholesterol biosynthesis</keyword>
<proteinExistence type="predicted"/>
<accession>A0ABP1Q676</accession>
<dbReference type="PANTHER" id="PTHR13101:SF1">
    <property type="entry name" value="PHOSPHOMEVALONATE KINASE"/>
    <property type="match status" value="1"/>
</dbReference>
<dbReference type="Pfam" id="PF04275">
    <property type="entry name" value="P-mevalo_kinase"/>
    <property type="match status" value="1"/>
</dbReference>
<evidence type="ECO:0000256" key="2">
    <source>
        <dbReference type="ARBA" id="ARBA00005017"/>
    </source>
</evidence>
<organism evidence="18 19">
    <name type="scientific">Orchesella dallaii</name>
    <dbReference type="NCBI Taxonomy" id="48710"/>
    <lineage>
        <taxon>Eukaryota</taxon>
        <taxon>Metazoa</taxon>
        <taxon>Ecdysozoa</taxon>
        <taxon>Arthropoda</taxon>
        <taxon>Hexapoda</taxon>
        <taxon>Collembola</taxon>
        <taxon>Entomobryomorpha</taxon>
        <taxon>Entomobryoidea</taxon>
        <taxon>Orchesellidae</taxon>
        <taxon>Orchesellinae</taxon>
        <taxon>Orchesella</taxon>
    </lineage>
</organism>
<evidence type="ECO:0000256" key="17">
    <source>
        <dbReference type="ARBA" id="ARBA00034549"/>
    </source>
</evidence>
<evidence type="ECO:0000256" key="9">
    <source>
        <dbReference type="ARBA" id="ARBA00022777"/>
    </source>
</evidence>
<evidence type="ECO:0000256" key="5">
    <source>
        <dbReference type="ARBA" id="ARBA00022516"/>
    </source>
</evidence>
<evidence type="ECO:0000256" key="3">
    <source>
        <dbReference type="ARBA" id="ARBA00012958"/>
    </source>
</evidence>
<keyword evidence="16" id="KW-0753">Steroid metabolism</keyword>